<proteinExistence type="predicted"/>
<dbReference type="RefSeq" id="WP_166221215.1">
    <property type="nucleotide sequence ID" value="NZ_CP049801.1"/>
</dbReference>
<dbReference type="EMBL" id="CP049801">
    <property type="protein sequence ID" value="QIO04496.1"/>
    <property type="molecule type" value="Genomic_DNA"/>
</dbReference>
<dbReference type="Proteomes" id="UP000502297">
    <property type="component" value="Chromosome"/>
</dbReference>
<name>A0A6G8RRF0_9GAMM</name>
<evidence type="ECO:0000313" key="2">
    <source>
        <dbReference type="Proteomes" id="UP000502297"/>
    </source>
</evidence>
<dbReference type="KEGG" id="asha:G8E00_00260"/>
<keyword evidence="2" id="KW-1185">Reference proteome</keyword>
<gene>
    <name evidence="1" type="ORF">G8E00_00260</name>
</gene>
<dbReference type="AlphaFoldDB" id="A0A6G8RRF0"/>
<sequence length="69" mass="7136">MQRPIKSTTGGTTISNLASAGDYTNVDNATKAVNAGDLNNAVLDVVDKGLTFTANSGTAIRQPGNQHFN</sequence>
<protein>
    <recommendedName>
        <fullName evidence="3">Trimeric autotransporter adhesin YadA-like stalk domain-containing protein</fullName>
    </recommendedName>
</protein>
<evidence type="ECO:0000313" key="1">
    <source>
        <dbReference type="EMBL" id="QIO04496.1"/>
    </source>
</evidence>
<evidence type="ECO:0008006" key="3">
    <source>
        <dbReference type="Google" id="ProtNLM"/>
    </source>
</evidence>
<accession>A0A6G8RRF0</accession>
<organism evidence="1 2">
    <name type="scientific">Acinetobacter shaoyimingii</name>
    <dbReference type="NCBI Taxonomy" id="2715164"/>
    <lineage>
        <taxon>Bacteria</taxon>
        <taxon>Pseudomonadati</taxon>
        <taxon>Pseudomonadota</taxon>
        <taxon>Gammaproteobacteria</taxon>
        <taxon>Moraxellales</taxon>
        <taxon>Moraxellaceae</taxon>
        <taxon>Acinetobacter</taxon>
    </lineage>
</organism>
<reference evidence="1 2" key="1">
    <citation type="submission" date="2020-03" db="EMBL/GenBank/DDBJ databases">
        <authorList>
            <person name="Zhu W."/>
        </authorList>
    </citation>
    <scope>NUCLEOTIDE SEQUENCE [LARGE SCALE GENOMIC DNA]</scope>
    <source>
        <strain evidence="1 2">323-1</strain>
    </source>
</reference>